<feature type="domain" description="IrrE N-terminal-like" evidence="1">
    <location>
        <begin position="41"/>
        <end position="159"/>
    </location>
</feature>
<dbReference type="InterPro" id="IPR052345">
    <property type="entry name" value="Rad_response_metalloprotease"/>
</dbReference>
<gene>
    <name evidence="2" type="ORF">XD86_1271</name>
    <name evidence="3" type="ORF">XE02_1668</name>
</gene>
<name>A0A101GX18_9BACT</name>
<dbReference type="Proteomes" id="UP000055014">
    <property type="component" value="Unassembled WGS sequence"/>
</dbReference>
<dbReference type="AlphaFoldDB" id="A0A101GX18"/>
<dbReference type="EMBL" id="LGGH01000234">
    <property type="protein sequence ID" value="KUK66230.1"/>
    <property type="molecule type" value="Genomic_DNA"/>
</dbReference>
<sequence>MVRTPREIEAVALKARKELGLCLGLNESLLRKNLEDRRYFLFYYPFGESGISGALFSNVHARILVINSSQSIGRQNFTVAHELGHIYLHNTESLVEMPGDESSTMEREADSFASMFLMPANDVSSIIRTNGGIEFDAVEVMEISQMFRMSYKATLERLKEVFGQKAIPQSLWDKKPLQLAEMLNMDRRLYEPSEEKYWSNSKYVSTAFRALEKERISFSRFLELMKEIGLDGYDVLENMKENN</sequence>
<comment type="caution">
    <text evidence="2">The sequence shown here is derived from an EMBL/GenBank/DDBJ whole genome shotgun (WGS) entry which is preliminary data.</text>
</comment>
<evidence type="ECO:0000313" key="4">
    <source>
        <dbReference type="Proteomes" id="UP000054260"/>
    </source>
</evidence>
<reference evidence="4 5" key="2">
    <citation type="journal article" date="2015" name="MBio">
        <title>Genome-Resolved Metagenomic Analysis Reveals Roles for Candidate Phyla and Other Microbial Community Members in Biogeochemical Transformations in Oil Reservoirs.</title>
        <authorList>
            <person name="Hu P."/>
            <person name="Tom L."/>
            <person name="Singh A."/>
            <person name="Thomas B.C."/>
            <person name="Baker B.J."/>
            <person name="Piceno Y.M."/>
            <person name="Andersen G.L."/>
            <person name="Banfield J.F."/>
        </authorList>
    </citation>
    <scope>NUCLEOTIDE SEQUENCE [LARGE SCALE GENOMIC DNA]</scope>
</reference>
<accession>A0A101GX18</accession>
<dbReference type="Gene3D" id="1.10.10.2910">
    <property type="match status" value="1"/>
</dbReference>
<dbReference type="Proteomes" id="UP000054260">
    <property type="component" value="Unassembled WGS sequence"/>
</dbReference>
<evidence type="ECO:0000313" key="5">
    <source>
        <dbReference type="Proteomes" id="UP000055014"/>
    </source>
</evidence>
<proteinExistence type="predicted"/>
<dbReference type="EMBL" id="LGGW01000253">
    <property type="protein sequence ID" value="KUK84463.1"/>
    <property type="molecule type" value="Genomic_DNA"/>
</dbReference>
<protein>
    <recommendedName>
        <fullName evidence="1">IrrE N-terminal-like domain-containing protein</fullName>
    </recommendedName>
</protein>
<evidence type="ECO:0000313" key="3">
    <source>
        <dbReference type="EMBL" id="KUK84463.1"/>
    </source>
</evidence>
<reference evidence="2" key="1">
    <citation type="journal article" date="2015" name="MBio">
        <title>Genome-resolved metagenomic analysis reveals roles for candidate phyla and other microbial community members in biogeochemical transformations in oil reservoirs.</title>
        <authorList>
            <person name="Hu P."/>
            <person name="Tom L."/>
            <person name="Singh A."/>
            <person name="Thomas B.C."/>
            <person name="Baker B.J."/>
            <person name="Piceno Y.M."/>
            <person name="Andersen G.L."/>
            <person name="Banfield J.F."/>
        </authorList>
    </citation>
    <scope>NUCLEOTIDE SEQUENCE [LARGE SCALE GENOMIC DNA]</scope>
    <source>
        <strain evidence="2">46_47</strain>
        <strain evidence="3">46_70</strain>
    </source>
</reference>
<dbReference type="PANTHER" id="PTHR43236:SF2">
    <property type="entry name" value="BLL0069 PROTEIN"/>
    <property type="match status" value="1"/>
</dbReference>
<evidence type="ECO:0000259" key="1">
    <source>
        <dbReference type="Pfam" id="PF06114"/>
    </source>
</evidence>
<organism evidence="2 4">
    <name type="scientific">Mesotoga infera</name>
    <dbReference type="NCBI Taxonomy" id="1236046"/>
    <lineage>
        <taxon>Bacteria</taxon>
        <taxon>Thermotogati</taxon>
        <taxon>Thermotogota</taxon>
        <taxon>Thermotogae</taxon>
        <taxon>Kosmotogales</taxon>
        <taxon>Kosmotogaceae</taxon>
        <taxon>Mesotoga</taxon>
    </lineage>
</organism>
<dbReference type="PANTHER" id="PTHR43236">
    <property type="entry name" value="ANTITOXIN HIGA1"/>
    <property type="match status" value="1"/>
</dbReference>
<dbReference type="PATRIC" id="fig|1236046.5.peg.218"/>
<dbReference type="Pfam" id="PF06114">
    <property type="entry name" value="Peptidase_M78"/>
    <property type="match status" value="1"/>
</dbReference>
<evidence type="ECO:0000313" key="2">
    <source>
        <dbReference type="EMBL" id="KUK66230.1"/>
    </source>
</evidence>
<dbReference type="InterPro" id="IPR010359">
    <property type="entry name" value="IrrE_HExxH"/>
</dbReference>